<dbReference type="Pfam" id="PF12770">
    <property type="entry name" value="CHAT"/>
    <property type="match status" value="1"/>
</dbReference>
<dbReference type="PANTHER" id="PTHR10098">
    <property type="entry name" value="RAPSYN-RELATED"/>
    <property type="match status" value="1"/>
</dbReference>
<dbReference type="RefSeq" id="WP_103954951.1">
    <property type="nucleotide sequence ID" value="NZ_FNVT01000002.1"/>
</dbReference>
<protein>
    <submittedName>
        <fullName evidence="2">CHAT domain-containing protein</fullName>
    </submittedName>
</protein>
<dbReference type="PANTHER" id="PTHR10098:SF108">
    <property type="entry name" value="TETRATRICOPEPTIDE REPEAT PROTEIN 28"/>
    <property type="match status" value="1"/>
</dbReference>
<gene>
    <name evidence="2" type="ORF">SAMN05444920_102230</name>
</gene>
<proteinExistence type="predicted"/>
<sequence>MQGATGSSGTPRIVLVEYFLSDERALVFGITADSSEADLATVPFSRAEVRALAERIRAELGGGRPALGALLREEPLARLVAPVTRWARPGDLVYLVPHDVLHRLPLHAVPVDDGIALSRRNPVVVTPSASVLQYCLAKRTERRRDSALIVADPPSDRPLVFAREQARAIASQLGHIRMLVGRTASRAELLAALASKDASPAILHFSAHGVFDPDEPMRSGIELADGRLSAQDLLGMTLDVDLVTLAACETGVSDRRPGDELIGLTRALLYAGAPSALVTLWRVDELSTSMLLRDFYAALAGGTSKAEALRQAQALLCERTLADVLAHARESRERLGDDPAATATLAREEARMLARSGDGEAALRLLADTLRTPGLNASDLELLRVAQKRIMLAGPATDAGPGSRVFADPYYWAPFILVGDWY</sequence>
<name>A0A1H5YDJ4_9ACTN</name>
<feature type="domain" description="CHAT" evidence="1">
    <location>
        <begin position="79"/>
        <end position="420"/>
    </location>
</feature>
<dbReference type="AlphaFoldDB" id="A0A1H5YDJ4"/>
<evidence type="ECO:0000313" key="2">
    <source>
        <dbReference type="EMBL" id="SEG21710.1"/>
    </source>
</evidence>
<evidence type="ECO:0000313" key="3">
    <source>
        <dbReference type="Proteomes" id="UP000236732"/>
    </source>
</evidence>
<dbReference type="OrthoDB" id="4331905at2"/>
<keyword evidence="3" id="KW-1185">Reference proteome</keyword>
<dbReference type="InterPro" id="IPR024983">
    <property type="entry name" value="CHAT_dom"/>
</dbReference>
<evidence type="ECO:0000259" key="1">
    <source>
        <dbReference type="Pfam" id="PF12770"/>
    </source>
</evidence>
<organism evidence="2 3">
    <name type="scientific">Nonomuraea solani</name>
    <dbReference type="NCBI Taxonomy" id="1144553"/>
    <lineage>
        <taxon>Bacteria</taxon>
        <taxon>Bacillati</taxon>
        <taxon>Actinomycetota</taxon>
        <taxon>Actinomycetes</taxon>
        <taxon>Streptosporangiales</taxon>
        <taxon>Streptosporangiaceae</taxon>
        <taxon>Nonomuraea</taxon>
    </lineage>
</organism>
<dbReference type="Proteomes" id="UP000236732">
    <property type="component" value="Unassembled WGS sequence"/>
</dbReference>
<reference evidence="2 3" key="1">
    <citation type="submission" date="2016-10" db="EMBL/GenBank/DDBJ databases">
        <authorList>
            <person name="de Groot N.N."/>
        </authorList>
    </citation>
    <scope>NUCLEOTIDE SEQUENCE [LARGE SCALE GENOMIC DNA]</scope>
    <source>
        <strain evidence="2 3">CGMCC 4.7037</strain>
    </source>
</reference>
<dbReference type="EMBL" id="FNVT01000002">
    <property type="protein sequence ID" value="SEG21710.1"/>
    <property type="molecule type" value="Genomic_DNA"/>
</dbReference>
<accession>A0A1H5YDJ4</accession>